<reference evidence="7" key="1">
    <citation type="submission" date="2018-06" db="EMBL/GenBank/DDBJ databases">
        <authorList>
            <person name="Zhirakovskaya E."/>
        </authorList>
    </citation>
    <scope>NUCLEOTIDE SEQUENCE</scope>
</reference>
<dbReference type="GO" id="GO:0030170">
    <property type="term" value="F:pyridoxal phosphate binding"/>
    <property type="evidence" value="ECO:0007669"/>
    <property type="project" value="InterPro"/>
</dbReference>
<dbReference type="CDD" id="cd00609">
    <property type="entry name" value="AAT_like"/>
    <property type="match status" value="1"/>
</dbReference>
<dbReference type="InterPro" id="IPR015421">
    <property type="entry name" value="PyrdxlP-dep_Trfase_major"/>
</dbReference>
<evidence type="ECO:0000313" key="7">
    <source>
        <dbReference type="EMBL" id="VAW99675.1"/>
    </source>
</evidence>
<keyword evidence="3 7" id="KW-0032">Aminotransferase</keyword>
<evidence type="ECO:0000256" key="2">
    <source>
        <dbReference type="ARBA" id="ARBA00007441"/>
    </source>
</evidence>
<dbReference type="SUPFAM" id="SSF53383">
    <property type="entry name" value="PLP-dependent transferases"/>
    <property type="match status" value="1"/>
</dbReference>
<dbReference type="Pfam" id="PF00155">
    <property type="entry name" value="Aminotran_1_2"/>
    <property type="match status" value="1"/>
</dbReference>
<dbReference type="GO" id="GO:0009042">
    <property type="term" value="F:valine-pyruvate transaminase activity"/>
    <property type="evidence" value="ECO:0007669"/>
    <property type="project" value="UniProtKB-EC"/>
</dbReference>
<dbReference type="InterPro" id="IPR004839">
    <property type="entry name" value="Aminotransferase_I/II_large"/>
</dbReference>
<keyword evidence="7" id="KW-0670">Pyruvate</keyword>
<evidence type="ECO:0000256" key="3">
    <source>
        <dbReference type="ARBA" id="ARBA00022576"/>
    </source>
</evidence>
<comment type="cofactor">
    <cofactor evidence="1">
        <name>pyridoxal 5'-phosphate</name>
        <dbReference type="ChEBI" id="CHEBI:597326"/>
    </cofactor>
</comment>
<evidence type="ECO:0000256" key="4">
    <source>
        <dbReference type="ARBA" id="ARBA00022679"/>
    </source>
</evidence>
<dbReference type="PANTHER" id="PTHR46383">
    <property type="entry name" value="ASPARTATE AMINOTRANSFERASE"/>
    <property type="match status" value="1"/>
</dbReference>
<dbReference type="GO" id="GO:0006520">
    <property type="term" value="P:amino acid metabolic process"/>
    <property type="evidence" value="ECO:0007669"/>
    <property type="project" value="InterPro"/>
</dbReference>
<keyword evidence="4 7" id="KW-0808">Transferase</keyword>
<accession>A0A3B1A1C5</accession>
<dbReference type="EC" id="2.6.1.66" evidence="7"/>
<dbReference type="InterPro" id="IPR050596">
    <property type="entry name" value="AspAT/PAT-like"/>
</dbReference>
<evidence type="ECO:0000256" key="1">
    <source>
        <dbReference type="ARBA" id="ARBA00001933"/>
    </source>
</evidence>
<organism evidence="7">
    <name type="scientific">hydrothermal vent metagenome</name>
    <dbReference type="NCBI Taxonomy" id="652676"/>
    <lineage>
        <taxon>unclassified sequences</taxon>
        <taxon>metagenomes</taxon>
        <taxon>ecological metagenomes</taxon>
    </lineage>
</organism>
<dbReference type="PANTHER" id="PTHR46383:SF2">
    <property type="entry name" value="AMINOTRANSFERASE"/>
    <property type="match status" value="1"/>
</dbReference>
<proteinExistence type="inferred from homology"/>
<dbReference type="AlphaFoldDB" id="A0A3B1A1C5"/>
<comment type="similarity">
    <text evidence="2">Belongs to the class-I pyridoxal-phosphate-dependent aminotransferase family.</text>
</comment>
<protein>
    <submittedName>
        <fullName evidence="7">Valine--pyruvate aminotransferase</fullName>
        <ecNumber evidence="7">2.6.1.66</ecNumber>
    </submittedName>
</protein>
<dbReference type="Gene3D" id="3.40.640.10">
    <property type="entry name" value="Type I PLP-dependent aspartate aminotransferase-like (Major domain)"/>
    <property type="match status" value="1"/>
</dbReference>
<gene>
    <name evidence="7" type="ORF">MNBD_GAMMA20-832</name>
</gene>
<evidence type="ECO:0000259" key="6">
    <source>
        <dbReference type="Pfam" id="PF00155"/>
    </source>
</evidence>
<feature type="domain" description="Aminotransferase class I/classII large" evidence="6">
    <location>
        <begin position="56"/>
        <end position="407"/>
    </location>
</feature>
<dbReference type="InterPro" id="IPR015424">
    <property type="entry name" value="PyrdxlP-dep_Trfase"/>
</dbReference>
<dbReference type="NCBIfam" id="NF005601">
    <property type="entry name" value="PRK07337.1"/>
    <property type="match status" value="1"/>
</dbReference>
<name>A0A3B1A1C5_9ZZZZ</name>
<keyword evidence="5" id="KW-0663">Pyridoxal phosphate</keyword>
<dbReference type="NCBIfam" id="NF006514">
    <property type="entry name" value="PRK08960.1"/>
    <property type="match status" value="1"/>
</dbReference>
<evidence type="ECO:0000256" key="5">
    <source>
        <dbReference type="ARBA" id="ARBA00022898"/>
    </source>
</evidence>
<sequence length="418" mass="45813">MPVMRPALTWIWCSACIRFEMPVIPPHIARRMADIQPFHVMDLLARARTLEAQGRDIVHMEIGEPDFVTPAPIREAAKQALDAGHTHYTSALGLPALREAISAFYRSDYGVDVPPERIIVTPGASGALLLTLGVLVNPGDQVLMADPGYPCNRHFTRLMEGEALGVPVGPQTDYQLTAGLLLANWAERSVAALLASPSNPTGTLVSSESLRAMQTTVEERGGRLIVDEIYHGLIYEQDENLSHTALAISDQLFVINSFSKYFCMTGMRLGWLVAPEAYVREIDKLAQNIFLAAPTLSQHAALAAFEPATRAILDEQRDAFRQRRDFLLPALRELGFGIPCAPQGAFYLYADCSRFSNDSAAFATTLLEQAGVAVTPGKDFGANAPQRHLRFAYTTTMAELEKGVERLAKFLSAQASRL</sequence>
<dbReference type="EMBL" id="UOFU01000179">
    <property type="protein sequence ID" value="VAW99675.1"/>
    <property type="molecule type" value="Genomic_DNA"/>
</dbReference>